<gene>
    <name evidence="2" type="ORF">KIL84_000848</name>
</gene>
<evidence type="ECO:0000313" key="2">
    <source>
        <dbReference type="EMBL" id="KAH1169863.1"/>
    </source>
</evidence>
<evidence type="ECO:0000313" key="3">
    <source>
        <dbReference type="Proteomes" id="UP000827986"/>
    </source>
</evidence>
<keyword evidence="3" id="KW-1185">Reference proteome</keyword>
<evidence type="ECO:0000256" key="1">
    <source>
        <dbReference type="SAM" id="MobiDB-lite"/>
    </source>
</evidence>
<reference evidence="2" key="1">
    <citation type="submission" date="2021-09" db="EMBL/GenBank/DDBJ databases">
        <title>The genome of Mauremys mutica provides insights into the evolution of semi-aquatic lifestyle.</title>
        <authorList>
            <person name="Gong S."/>
            <person name="Gao Y."/>
        </authorList>
    </citation>
    <scope>NUCLEOTIDE SEQUENCE</scope>
    <source>
        <strain evidence="2">MM-2020</strain>
        <tissue evidence="2">Muscle</tissue>
    </source>
</reference>
<accession>A0A9D3WZS3</accession>
<sequence length="149" mass="15715">MLAAGSRCTSGVSGTPALGPRGLVPCSVRRSAGGGARCTAASRHLSAQRVARFRPRVTHRYPAARAGQPGVLGPSWTQGALREFRPVARVIAPPTASPGRQHSPIAMVIRPPLHHQGFRRAVHSLSLVKNSAPKVKKSLYSHPLPTTAS</sequence>
<comment type="caution">
    <text evidence="2">The sequence shown here is derived from an EMBL/GenBank/DDBJ whole genome shotgun (WGS) entry which is preliminary data.</text>
</comment>
<organism evidence="2 3">
    <name type="scientific">Mauremys mutica</name>
    <name type="common">yellowpond turtle</name>
    <dbReference type="NCBI Taxonomy" id="74926"/>
    <lineage>
        <taxon>Eukaryota</taxon>
        <taxon>Metazoa</taxon>
        <taxon>Chordata</taxon>
        <taxon>Craniata</taxon>
        <taxon>Vertebrata</taxon>
        <taxon>Euteleostomi</taxon>
        <taxon>Archelosauria</taxon>
        <taxon>Testudinata</taxon>
        <taxon>Testudines</taxon>
        <taxon>Cryptodira</taxon>
        <taxon>Durocryptodira</taxon>
        <taxon>Testudinoidea</taxon>
        <taxon>Geoemydidae</taxon>
        <taxon>Geoemydinae</taxon>
        <taxon>Mauremys</taxon>
    </lineage>
</organism>
<dbReference type="EMBL" id="JAHDVG010000484">
    <property type="protein sequence ID" value="KAH1169863.1"/>
    <property type="molecule type" value="Genomic_DNA"/>
</dbReference>
<protein>
    <submittedName>
        <fullName evidence="2">Uncharacterized protein</fullName>
    </submittedName>
</protein>
<name>A0A9D3WZS3_9SAUR</name>
<proteinExistence type="predicted"/>
<feature type="region of interest" description="Disordered" evidence="1">
    <location>
        <begin position="1"/>
        <end position="23"/>
    </location>
</feature>
<dbReference type="AlphaFoldDB" id="A0A9D3WZS3"/>
<dbReference type="Proteomes" id="UP000827986">
    <property type="component" value="Unassembled WGS sequence"/>
</dbReference>